<dbReference type="Pfam" id="PF00097">
    <property type="entry name" value="zf-C3HC4"/>
    <property type="match status" value="1"/>
</dbReference>
<dbReference type="SMART" id="SM00249">
    <property type="entry name" value="PHD"/>
    <property type="match status" value="2"/>
</dbReference>
<dbReference type="InterPro" id="IPR027417">
    <property type="entry name" value="P-loop_NTPase"/>
</dbReference>
<dbReference type="PROSITE" id="PS01359">
    <property type="entry name" value="ZF_PHD_1"/>
    <property type="match status" value="1"/>
</dbReference>
<dbReference type="SMART" id="SM00184">
    <property type="entry name" value="RING"/>
    <property type="match status" value="1"/>
</dbReference>
<name>A0A0K9P6L2_ZOSMR</name>
<keyword evidence="3 6" id="KW-0863">Zinc-finger</keyword>
<evidence type="ECO:0000256" key="5">
    <source>
        <dbReference type="ARBA" id="ARBA00022833"/>
    </source>
</evidence>
<dbReference type="InterPro" id="IPR000330">
    <property type="entry name" value="SNF2_N"/>
</dbReference>
<protein>
    <submittedName>
        <fullName evidence="11">SNF2 helicase</fullName>
    </submittedName>
</protein>
<dbReference type="PROSITE" id="PS51194">
    <property type="entry name" value="HELICASE_CTER"/>
    <property type="match status" value="1"/>
</dbReference>
<dbReference type="GO" id="GO:0004386">
    <property type="term" value="F:helicase activity"/>
    <property type="evidence" value="ECO:0007669"/>
    <property type="project" value="UniProtKB-KW"/>
</dbReference>
<evidence type="ECO:0000259" key="10">
    <source>
        <dbReference type="PROSITE" id="PS51194"/>
    </source>
</evidence>
<dbReference type="OrthoDB" id="423559at2759"/>
<dbReference type="Pfam" id="PF00271">
    <property type="entry name" value="Helicase_C"/>
    <property type="match status" value="1"/>
</dbReference>
<dbReference type="GO" id="GO:0005524">
    <property type="term" value="F:ATP binding"/>
    <property type="evidence" value="ECO:0007669"/>
    <property type="project" value="InterPro"/>
</dbReference>
<evidence type="ECO:0000259" key="9">
    <source>
        <dbReference type="PROSITE" id="PS51192"/>
    </source>
</evidence>
<evidence type="ECO:0000256" key="1">
    <source>
        <dbReference type="ARBA" id="ARBA00008438"/>
    </source>
</evidence>
<dbReference type="InterPro" id="IPR052583">
    <property type="entry name" value="ATP-helicase/E3_Ub-Ligase"/>
</dbReference>
<dbReference type="OMA" id="ASHVHNI"/>
<dbReference type="CDD" id="cd18070">
    <property type="entry name" value="DEXQc_SHPRH"/>
    <property type="match status" value="1"/>
</dbReference>
<feature type="domain" description="Helicase C-terminal" evidence="10">
    <location>
        <begin position="1392"/>
        <end position="1562"/>
    </location>
</feature>
<proteinExistence type="inferred from homology"/>
<dbReference type="STRING" id="29655.A0A0K9P6L2"/>
<evidence type="ECO:0000256" key="2">
    <source>
        <dbReference type="ARBA" id="ARBA00022723"/>
    </source>
</evidence>
<dbReference type="InterPro" id="IPR014001">
    <property type="entry name" value="Helicase_ATP-bd"/>
</dbReference>
<dbReference type="SMART" id="SM00487">
    <property type="entry name" value="DEXDc"/>
    <property type="match status" value="1"/>
</dbReference>
<keyword evidence="11" id="KW-0067">ATP-binding</keyword>
<dbReference type="InterPro" id="IPR038718">
    <property type="entry name" value="SNF2-like_sf"/>
</dbReference>
<feature type="region of interest" description="Disordered" evidence="7">
    <location>
        <begin position="1"/>
        <end position="35"/>
    </location>
</feature>
<dbReference type="Pfam" id="PF00176">
    <property type="entry name" value="SNF2-rel_dom"/>
    <property type="match status" value="1"/>
</dbReference>
<dbReference type="SUPFAM" id="SSF57903">
    <property type="entry name" value="FYVE/PHD zinc finger"/>
    <property type="match status" value="1"/>
</dbReference>
<dbReference type="GO" id="GO:0016787">
    <property type="term" value="F:hydrolase activity"/>
    <property type="evidence" value="ECO:0007669"/>
    <property type="project" value="UniProtKB-KW"/>
</dbReference>
<keyword evidence="12" id="KW-1185">Reference proteome</keyword>
<dbReference type="InterPro" id="IPR019786">
    <property type="entry name" value="Zinc_finger_PHD-type_CS"/>
</dbReference>
<dbReference type="PROSITE" id="PS50089">
    <property type="entry name" value="ZF_RING_2"/>
    <property type="match status" value="1"/>
</dbReference>
<comment type="caution">
    <text evidence="11">The sequence shown here is derived from an EMBL/GenBank/DDBJ whole genome shotgun (WGS) entry which is preliminary data.</text>
</comment>
<comment type="similarity">
    <text evidence="1">Belongs to the SNF2/RAD54 helicase family. RAD16 subfamily.</text>
</comment>
<dbReference type="EMBL" id="LFYR01001195">
    <property type="protein sequence ID" value="KMZ63882.1"/>
    <property type="molecule type" value="Genomic_DNA"/>
</dbReference>
<keyword evidence="11" id="KW-0347">Helicase</keyword>
<dbReference type="InterPro" id="IPR001841">
    <property type="entry name" value="Znf_RING"/>
</dbReference>
<evidence type="ECO:0000256" key="4">
    <source>
        <dbReference type="ARBA" id="ARBA00022801"/>
    </source>
</evidence>
<dbReference type="InterPro" id="IPR001965">
    <property type="entry name" value="Znf_PHD"/>
</dbReference>
<sequence>MRKKKSCPVSSRGPLKKVTSTGCNNPKNGLEDVEEPETTIKISEQILVEVDRSNWLSDEHLDIAEIVLKDVKLPDGYKRQNLLENMHLQFRLPKVHAHCFKLGNFPVLSVDAFSLELYVLENHCSDSDDRVDRVVVLAGTFDGSYENIFSLIHLVAQKFISVRPILEDDLTNLQTFRVRVEILASAFDACESLLEVQRQPWRKSMMNIMSWLRPEVTTSEVKYGINQMDIDDVDKCPETSDGSGSRISFGFDAGQFYESIKPSKGAPMLDNMPPDLIPQLRPYQRRAAYWMVHQEKRFSKTFEEIAVFSPLCVPVTFLDRNSRMFYNPFCGSVSLHVEPSSLRVSGGILADEMGLGKTVELLACIFSHRMPPPFDGSNFYTKKKEVEFGIKRVKRERVECICGSVTESYKYTGVWVQCDICDAWQHADCVGFSPKKKRRSRKNYEMENVPEKDISHHMKKVKKISFNRTETHEVYTCFLCAELIDASFSTITSSATLIVCPSSILAQWYSEIMRHTRPGSLKVSIYEGAKGLDPSTSLIDDMTKLASSDIVLTTYDVLKVDLSHDSDRHDGDRRCMRFQKRYPVVPTLLTRIYWWRLCLDEAQMVESNTTSVTEMALRLRAQYHWCITGTPIQRKLDDIYGLLHFLSAKPFDDYKWWTTVIKDPYERRDVGAMEFTHNFFKKIMWRSSKAHVSEELELPPQEECIVWLSFSPIEEHFYRKQHETCIGYAYEAIKHFKDLYINDNSRDGNISSSEAFLSHSEASKLLNPLLKLRQACCHPQVGTSSGLRSLQQSPMTMEEILDVLISKTKIEGEEAMRKMIIALNGMAAISIIEHNFCHAISLYKEALKIAEENSDNFRIDPLLSLHIHHNMADVLPITSGHLQPSSCLKLCTENSVENTSKDKKDTKHDTYQQILPEPFSDDYLRKKCEDIKEKYLSCFISKLSLAQQEFRNSYSQVCHKLTEFKEKHEGWWLQSLDNIKQNKDYVEGLRKKIEQTISESMANTGSSRISSRFQNISCLNYTLQTGLDALEISRQTLLEKLVEIDQTMCMPKEEDIERVRACPICQSGDGPLCVHCELDELFQLYEARLFRLKKGNSLITSADEAIDSQKKKKGLNLYFRVSKMTSDTPDQTNMGQRCAGINVVVSRSPSDVEVILGVIKSYSKSKLGTDGATSAAKHIQLLEAMRKEFTYARSLSKAQAQVLFSYDEIKMSTSRLRLKETESEPTATNILTKDELIPCNMQFSSDKFMALSSLARISGQLRYLKGLVLSKQKNHFCLQNQTDINDLNEKKVNLEPCPICHEKLGDRKMVFQCGHVTCCKCFLELIEQAGRSQQKWVMCPTCRQHTDSENVAYVHDRKSDVCDMMDSNSFHGQELSEMAIKIKGSYGTKVEAVTRRILWINFIDKEAKVLVFSSWNDVLDVLEHAFRANFITYVRMKGGRKSNKAISQFKECSANAENENGNSKSIQVLLLLVQHGANGLNLLEAQHVILVEPLLNPGTEAQAINRVHRVGQKKKTFVHRFFIKNTVEESVHKLNRSRTVNSEISVNSKYQDQPRLTINDIEILYSPIAPIESTESDVQAENLMHLPASVASGIAAERRLMERIS</sequence>
<dbReference type="GO" id="GO:0008270">
    <property type="term" value="F:zinc ion binding"/>
    <property type="evidence" value="ECO:0007669"/>
    <property type="project" value="UniProtKB-KW"/>
</dbReference>
<dbReference type="InterPro" id="IPR001650">
    <property type="entry name" value="Helicase_C-like"/>
</dbReference>
<feature type="domain" description="RING-type" evidence="8">
    <location>
        <begin position="1297"/>
        <end position="1343"/>
    </location>
</feature>
<dbReference type="CDD" id="cd18793">
    <property type="entry name" value="SF2_C_SNF"/>
    <property type="match status" value="1"/>
</dbReference>
<dbReference type="PROSITE" id="PS51192">
    <property type="entry name" value="HELICASE_ATP_BIND_1"/>
    <property type="match status" value="1"/>
</dbReference>
<dbReference type="Gene3D" id="3.30.40.10">
    <property type="entry name" value="Zinc/RING finger domain, C3HC4 (zinc finger)"/>
    <property type="match status" value="2"/>
</dbReference>
<dbReference type="SUPFAM" id="SSF57850">
    <property type="entry name" value="RING/U-box"/>
    <property type="match status" value="1"/>
</dbReference>
<reference evidence="12" key="1">
    <citation type="journal article" date="2016" name="Nature">
        <title>The genome of the seagrass Zostera marina reveals angiosperm adaptation to the sea.</title>
        <authorList>
            <person name="Olsen J.L."/>
            <person name="Rouze P."/>
            <person name="Verhelst B."/>
            <person name="Lin Y.-C."/>
            <person name="Bayer T."/>
            <person name="Collen J."/>
            <person name="Dattolo E."/>
            <person name="De Paoli E."/>
            <person name="Dittami S."/>
            <person name="Maumus F."/>
            <person name="Michel G."/>
            <person name="Kersting A."/>
            <person name="Lauritano C."/>
            <person name="Lohaus R."/>
            <person name="Toepel M."/>
            <person name="Tonon T."/>
            <person name="Vanneste K."/>
            <person name="Amirebrahimi M."/>
            <person name="Brakel J."/>
            <person name="Bostroem C."/>
            <person name="Chovatia M."/>
            <person name="Grimwood J."/>
            <person name="Jenkins J.W."/>
            <person name="Jueterbock A."/>
            <person name="Mraz A."/>
            <person name="Stam W.T."/>
            <person name="Tice H."/>
            <person name="Bornberg-Bauer E."/>
            <person name="Green P.J."/>
            <person name="Pearson G.A."/>
            <person name="Procaccini G."/>
            <person name="Duarte C.M."/>
            <person name="Schmutz J."/>
            <person name="Reusch T.B.H."/>
            <person name="Van de Peer Y."/>
        </authorList>
    </citation>
    <scope>NUCLEOTIDE SEQUENCE [LARGE SCALE GENOMIC DNA]</scope>
    <source>
        <strain evidence="12">cv. Finnish</strain>
    </source>
</reference>
<evidence type="ECO:0000259" key="8">
    <source>
        <dbReference type="PROSITE" id="PS50089"/>
    </source>
</evidence>
<evidence type="ECO:0000313" key="11">
    <source>
        <dbReference type="EMBL" id="KMZ63882.1"/>
    </source>
</evidence>
<dbReference type="Gene3D" id="3.40.50.10810">
    <property type="entry name" value="Tandem AAA-ATPase domain"/>
    <property type="match status" value="2"/>
</dbReference>
<dbReference type="SMART" id="SM00490">
    <property type="entry name" value="HELICc"/>
    <property type="match status" value="1"/>
</dbReference>
<dbReference type="PANTHER" id="PTHR45865:SF1">
    <property type="entry name" value="E3 UBIQUITIN-PROTEIN LIGASE SHPRH"/>
    <property type="match status" value="1"/>
</dbReference>
<evidence type="ECO:0000256" key="7">
    <source>
        <dbReference type="SAM" id="MobiDB-lite"/>
    </source>
</evidence>
<feature type="domain" description="Helicase ATP-binding" evidence="9">
    <location>
        <begin position="496"/>
        <end position="649"/>
    </location>
</feature>
<dbReference type="InterPro" id="IPR013083">
    <property type="entry name" value="Znf_RING/FYVE/PHD"/>
</dbReference>
<dbReference type="InterPro" id="IPR019787">
    <property type="entry name" value="Znf_PHD-finger"/>
</dbReference>
<evidence type="ECO:0000313" key="12">
    <source>
        <dbReference type="Proteomes" id="UP000036987"/>
    </source>
</evidence>
<dbReference type="InterPro" id="IPR049730">
    <property type="entry name" value="SNF2/RAD54-like_C"/>
</dbReference>
<dbReference type="SUPFAM" id="SSF52540">
    <property type="entry name" value="P-loop containing nucleoside triphosphate hydrolases"/>
    <property type="match status" value="2"/>
</dbReference>
<keyword evidence="4" id="KW-0378">Hydrolase</keyword>
<dbReference type="Pfam" id="PF21325">
    <property type="entry name" value="SHPRH_helical-1st"/>
    <property type="match status" value="1"/>
</dbReference>
<dbReference type="PANTHER" id="PTHR45865">
    <property type="entry name" value="E3 UBIQUITIN-PROTEIN LIGASE SHPRH FAMILY MEMBER"/>
    <property type="match status" value="1"/>
</dbReference>
<accession>A0A0K9P6L2</accession>
<dbReference type="Pfam" id="PF00628">
    <property type="entry name" value="PHD"/>
    <property type="match status" value="1"/>
</dbReference>
<keyword evidence="5" id="KW-0862">Zinc</keyword>
<feature type="compositionally biased region" description="Polar residues" evidence="7">
    <location>
        <begin position="18"/>
        <end position="27"/>
    </location>
</feature>
<dbReference type="InterPro" id="IPR011011">
    <property type="entry name" value="Znf_FYVE_PHD"/>
</dbReference>
<keyword evidence="2" id="KW-0479">Metal-binding</keyword>
<dbReference type="CDD" id="cd15517">
    <property type="entry name" value="PHD_TCF19_like"/>
    <property type="match status" value="1"/>
</dbReference>
<keyword evidence="11" id="KW-0547">Nucleotide-binding</keyword>
<dbReference type="Gene3D" id="3.40.50.300">
    <property type="entry name" value="P-loop containing nucleotide triphosphate hydrolases"/>
    <property type="match status" value="1"/>
</dbReference>
<dbReference type="InterPro" id="IPR018957">
    <property type="entry name" value="Znf_C3HC4_RING-type"/>
</dbReference>
<evidence type="ECO:0000256" key="3">
    <source>
        <dbReference type="ARBA" id="ARBA00022771"/>
    </source>
</evidence>
<gene>
    <name evidence="11" type="ORF">ZOSMA_391G00140</name>
</gene>
<dbReference type="Proteomes" id="UP000036987">
    <property type="component" value="Unassembled WGS sequence"/>
</dbReference>
<organism evidence="11 12">
    <name type="scientific">Zostera marina</name>
    <name type="common">Eelgrass</name>
    <dbReference type="NCBI Taxonomy" id="29655"/>
    <lineage>
        <taxon>Eukaryota</taxon>
        <taxon>Viridiplantae</taxon>
        <taxon>Streptophyta</taxon>
        <taxon>Embryophyta</taxon>
        <taxon>Tracheophyta</taxon>
        <taxon>Spermatophyta</taxon>
        <taxon>Magnoliopsida</taxon>
        <taxon>Liliopsida</taxon>
        <taxon>Zosteraceae</taxon>
        <taxon>Zostera</taxon>
    </lineage>
</organism>
<evidence type="ECO:0000256" key="6">
    <source>
        <dbReference type="PROSITE-ProRule" id="PRU00175"/>
    </source>
</evidence>
<dbReference type="InterPro" id="IPR048686">
    <property type="entry name" value="SHPRH_helical_1st"/>
</dbReference>